<dbReference type="GO" id="GO:0008688">
    <property type="term" value="F:3-(3-hydroxyphenyl)propionate hydroxylase activity"/>
    <property type="evidence" value="ECO:0007669"/>
    <property type="project" value="UniProtKB-EC"/>
</dbReference>
<evidence type="ECO:0000313" key="5">
    <source>
        <dbReference type="Proteomes" id="UP001606134"/>
    </source>
</evidence>
<accession>A0ABW7HIR8</accession>
<evidence type="ECO:0000259" key="3">
    <source>
        <dbReference type="Pfam" id="PF01494"/>
    </source>
</evidence>
<protein>
    <submittedName>
        <fullName evidence="4">Bifunctional 3-(3-hydroxy-phenyl)propionate/3-hydroxycinnamic acid hydroxylase</fullName>
        <ecNumber evidence="4">1.14.13.127</ecNumber>
    </submittedName>
</protein>
<dbReference type="InterPro" id="IPR036188">
    <property type="entry name" value="FAD/NAD-bd_sf"/>
</dbReference>
<dbReference type="EMBL" id="JBIGIC010000015">
    <property type="protein sequence ID" value="MFG6489795.1"/>
    <property type="molecule type" value="Genomic_DNA"/>
</dbReference>
<feature type="region of interest" description="Disordered" evidence="2">
    <location>
        <begin position="1"/>
        <end position="29"/>
    </location>
</feature>
<dbReference type="Gene3D" id="3.40.30.120">
    <property type="match status" value="1"/>
</dbReference>
<dbReference type="InterPro" id="IPR002938">
    <property type="entry name" value="FAD-bd"/>
</dbReference>
<dbReference type="Pfam" id="PF01494">
    <property type="entry name" value="FAD_binding_3"/>
    <property type="match status" value="1"/>
</dbReference>
<dbReference type="NCBIfam" id="NF004829">
    <property type="entry name" value="PRK06183.1-3"/>
    <property type="match status" value="1"/>
</dbReference>
<reference evidence="4 5" key="1">
    <citation type="submission" date="2024-08" db="EMBL/GenBank/DDBJ databases">
        <authorList>
            <person name="Lu H."/>
        </authorList>
    </citation>
    <scope>NUCLEOTIDE SEQUENCE [LARGE SCALE GENOMIC DNA]</scope>
    <source>
        <strain evidence="4 5">BYS78W</strain>
    </source>
</reference>
<evidence type="ECO:0000256" key="2">
    <source>
        <dbReference type="SAM" id="MobiDB-lite"/>
    </source>
</evidence>
<dbReference type="PANTHER" id="PTHR43476">
    <property type="entry name" value="3-(3-HYDROXY-PHENYL)PROPIONATE/3-HYDROXYCINNAMIC ACID HYDROXYLASE"/>
    <property type="match status" value="1"/>
</dbReference>
<gene>
    <name evidence="4" type="ORF">ACG04R_24175</name>
</gene>
<dbReference type="Proteomes" id="UP001606134">
    <property type="component" value="Unassembled WGS sequence"/>
</dbReference>
<dbReference type="PANTHER" id="PTHR43476:SF3">
    <property type="entry name" value="FAD-BINDING MONOOXYGENASE"/>
    <property type="match status" value="1"/>
</dbReference>
<dbReference type="EC" id="1.14.13.127" evidence="4"/>
<dbReference type="Gene3D" id="3.50.50.60">
    <property type="entry name" value="FAD/NAD(P)-binding domain"/>
    <property type="match status" value="1"/>
</dbReference>
<name>A0ABW7HIR8_9BURK</name>
<keyword evidence="5" id="KW-1185">Reference proteome</keyword>
<dbReference type="SUPFAM" id="SSF51905">
    <property type="entry name" value="FAD/NAD(P)-binding domain"/>
    <property type="match status" value="1"/>
</dbReference>
<evidence type="ECO:0000256" key="1">
    <source>
        <dbReference type="ARBA" id="ARBA00023002"/>
    </source>
</evidence>
<sequence length="552" mass="59506">MTIEQAAAGPAPGRSQAAPHPLGGSGAVPGERGADIHDVAIVGFGPSGAVAAALLGQAGLRVCVLDRQHEVYDKPRAIALDHEILRVFQQLGIVEQVEPFMEPFTDSCYYGVDGDLIRRMTMVAPPYPQGYTPSVVFTQPPVEEVLRAAVRALPNVTVVTGQAVFDLGQDEHVRLACRDEAGAIATVDARYVIGCDGASSTVRELAGIRLTDLGFDEPWLVVDVMANERGLAKLPTTSVQYCEPERPCTYVMGPGNHRRWEISLKDGEDPKAIVEDAATWALLSRWLTPEDGQLWRQAAYRFHALVAERWRAGRVFIAGDAAHQQPPFLGQGMCQGVRDVANLCWKLTAVLRGDVTGSAADALLDSYGDERRAHVTDLTTRLKAVGAVICERNVKAARARDRQMLSDAVDGQVAPTPRQDVLPQLRTGLLAKSITAARGSLCPQPWLLKDGARVRMDTVLGSGWRLLVTANADLGEPTPLHVDTLGLRVLKFGEGPGRVAEAEGVMAHWFEARRCRAALVRPDNYVFGTATNAAGLQALLDEAALHLHGMAA</sequence>
<feature type="domain" description="FAD-binding" evidence="3">
    <location>
        <begin position="38"/>
        <end position="380"/>
    </location>
</feature>
<dbReference type="Gene3D" id="3.30.9.10">
    <property type="entry name" value="D-Amino Acid Oxidase, subunit A, domain 2"/>
    <property type="match status" value="1"/>
</dbReference>
<dbReference type="RefSeq" id="WP_394416240.1">
    <property type="nucleotide sequence ID" value="NZ_JBIGIC010000015.1"/>
</dbReference>
<evidence type="ECO:0000313" key="4">
    <source>
        <dbReference type="EMBL" id="MFG6489795.1"/>
    </source>
</evidence>
<dbReference type="PRINTS" id="PR00420">
    <property type="entry name" value="RNGMNOXGNASE"/>
</dbReference>
<keyword evidence="1 4" id="KW-0560">Oxidoreductase</keyword>
<proteinExistence type="predicted"/>
<comment type="caution">
    <text evidence="4">The sequence shown here is derived from an EMBL/GenBank/DDBJ whole genome shotgun (WGS) entry which is preliminary data.</text>
</comment>
<organism evidence="4 5">
    <name type="scientific">Pelomonas candidula</name>
    <dbReference type="NCBI Taxonomy" id="3299025"/>
    <lineage>
        <taxon>Bacteria</taxon>
        <taxon>Pseudomonadati</taxon>
        <taxon>Pseudomonadota</taxon>
        <taxon>Betaproteobacteria</taxon>
        <taxon>Burkholderiales</taxon>
        <taxon>Sphaerotilaceae</taxon>
        <taxon>Roseateles</taxon>
    </lineage>
</organism>
<dbReference type="InterPro" id="IPR050631">
    <property type="entry name" value="PheA/TfdB_FAD_monoxygenase"/>
</dbReference>